<dbReference type="SUPFAM" id="SSF103473">
    <property type="entry name" value="MFS general substrate transporter"/>
    <property type="match status" value="1"/>
</dbReference>
<evidence type="ECO:0000256" key="3">
    <source>
        <dbReference type="ARBA" id="ARBA00022475"/>
    </source>
</evidence>
<dbReference type="AlphaFoldDB" id="A0A9D1PBQ3"/>
<reference evidence="11" key="2">
    <citation type="submission" date="2021-04" db="EMBL/GenBank/DDBJ databases">
        <authorList>
            <person name="Gilroy R."/>
        </authorList>
    </citation>
    <scope>NUCLEOTIDE SEQUENCE</scope>
    <source>
        <strain evidence="11">CHK195-9823</strain>
    </source>
</reference>
<gene>
    <name evidence="11" type="ORF">H9747_02395</name>
</gene>
<evidence type="ECO:0000256" key="7">
    <source>
        <dbReference type="ARBA" id="ARBA00038075"/>
    </source>
</evidence>
<evidence type="ECO:0000313" key="12">
    <source>
        <dbReference type="Proteomes" id="UP000886814"/>
    </source>
</evidence>
<feature type="transmembrane region" description="Helical" evidence="9">
    <location>
        <begin position="400"/>
        <end position="419"/>
    </location>
</feature>
<accession>A0A9D1PBQ3</accession>
<keyword evidence="2" id="KW-0813">Transport</keyword>
<feature type="transmembrane region" description="Helical" evidence="9">
    <location>
        <begin position="42"/>
        <end position="63"/>
    </location>
</feature>
<keyword evidence="6 9" id="KW-0472">Membrane</keyword>
<evidence type="ECO:0000256" key="4">
    <source>
        <dbReference type="ARBA" id="ARBA00022692"/>
    </source>
</evidence>
<evidence type="ECO:0000256" key="1">
    <source>
        <dbReference type="ARBA" id="ARBA00004651"/>
    </source>
</evidence>
<comment type="similarity">
    <text evidence="7">Belongs to the major facilitator superfamily. Drug:H(+) antiporter-3 (DHA3) (TC 2.A.1.21) family.</text>
</comment>
<reference evidence="11" key="1">
    <citation type="journal article" date="2021" name="PeerJ">
        <title>Extensive microbial diversity within the chicken gut microbiome revealed by metagenomics and culture.</title>
        <authorList>
            <person name="Gilroy R."/>
            <person name="Ravi A."/>
            <person name="Getino M."/>
            <person name="Pursley I."/>
            <person name="Horton D.L."/>
            <person name="Alikhan N.F."/>
            <person name="Baker D."/>
            <person name="Gharbi K."/>
            <person name="Hall N."/>
            <person name="Watson M."/>
            <person name="Adriaenssens E.M."/>
            <person name="Foster-Nyarko E."/>
            <person name="Jarju S."/>
            <person name="Secka A."/>
            <person name="Antonio M."/>
            <person name="Oren A."/>
            <person name="Chaudhuri R.R."/>
            <person name="La Ragione R."/>
            <person name="Hildebrand F."/>
            <person name="Pallen M.J."/>
        </authorList>
    </citation>
    <scope>NUCLEOTIDE SEQUENCE</scope>
    <source>
        <strain evidence="11">CHK195-9823</strain>
    </source>
</reference>
<protein>
    <recommendedName>
        <fullName evidence="8">Multidrug efflux pump Tap</fullName>
    </recommendedName>
</protein>
<dbReference type="Proteomes" id="UP000886814">
    <property type="component" value="Unassembled WGS sequence"/>
</dbReference>
<feature type="transmembrane region" description="Helical" evidence="9">
    <location>
        <begin position="12"/>
        <end position="36"/>
    </location>
</feature>
<keyword evidence="3" id="KW-1003">Cell membrane</keyword>
<dbReference type="InterPro" id="IPR011701">
    <property type="entry name" value="MFS"/>
</dbReference>
<dbReference type="InterPro" id="IPR020846">
    <property type="entry name" value="MFS_dom"/>
</dbReference>
<evidence type="ECO:0000256" key="8">
    <source>
        <dbReference type="ARBA" id="ARBA00040914"/>
    </source>
</evidence>
<dbReference type="Pfam" id="PF07690">
    <property type="entry name" value="MFS_1"/>
    <property type="match status" value="1"/>
</dbReference>
<evidence type="ECO:0000256" key="6">
    <source>
        <dbReference type="ARBA" id="ARBA00023136"/>
    </source>
</evidence>
<feature type="transmembrane region" description="Helical" evidence="9">
    <location>
        <begin position="169"/>
        <end position="188"/>
    </location>
</feature>
<feature type="transmembrane region" description="Helical" evidence="9">
    <location>
        <begin position="312"/>
        <end position="335"/>
    </location>
</feature>
<feature type="domain" description="Major facilitator superfamily (MFS) profile" evidence="10">
    <location>
        <begin position="1"/>
        <end position="194"/>
    </location>
</feature>
<keyword evidence="5 9" id="KW-1133">Transmembrane helix</keyword>
<proteinExistence type="inferred from homology"/>
<keyword evidence="4 9" id="KW-0812">Transmembrane</keyword>
<evidence type="ECO:0000256" key="2">
    <source>
        <dbReference type="ARBA" id="ARBA00022448"/>
    </source>
</evidence>
<sequence length="431" mass="47386">MNDRRKFNKYIVFWLTQSLSELGSSMTSFALVIWAYGQTGSALSVSLMTFCSYVPFVIVSLFAGSFLDRHKKKSVLLLSDTFAAVCTIAVCLLALWKKLEIWHIYLVNILIGFMNAFQSPALSVSLGILVPEEYRSRASGMSSFSSNLITVVTPMLAAALFSFGGLKGILFIDLLTFLFGAGILFFFISIPEASLKEQIGEKQGPFTGFLRGWIFLKAHKGILYIILSMSMLNFFSRLTYENILSPMILARSQSSSVLGIVTGILGAGGILGGILVSLLKLPKDNQKVMYLSAALSFLFGDITMGLGQNVYIWSLGALFASVPIPFILAAQNVMIYHWIPAEIQGQIFAVRNALQFGTIPVGILLGGFLADYVFEPFMESHVPLALFLTGITGDTPGKGMAVMFLCTGILGFSFSIFWMRNRHIREISRTD</sequence>
<feature type="transmembrane region" description="Helical" evidence="9">
    <location>
        <begin position="288"/>
        <end position="306"/>
    </location>
</feature>
<dbReference type="CDD" id="cd06173">
    <property type="entry name" value="MFS_MefA_like"/>
    <property type="match status" value="1"/>
</dbReference>
<evidence type="ECO:0000256" key="9">
    <source>
        <dbReference type="SAM" id="Phobius"/>
    </source>
</evidence>
<feature type="transmembrane region" description="Helical" evidence="9">
    <location>
        <begin position="102"/>
        <end position="130"/>
    </location>
</feature>
<dbReference type="GO" id="GO:0022857">
    <property type="term" value="F:transmembrane transporter activity"/>
    <property type="evidence" value="ECO:0007669"/>
    <property type="project" value="InterPro"/>
</dbReference>
<comment type="caution">
    <text evidence="11">The sequence shown here is derived from an EMBL/GenBank/DDBJ whole genome shotgun (WGS) entry which is preliminary data.</text>
</comment>
<name>A0A9D1PBQ3_9FIRM</name>
<evidence type="ECO:0000313" key="11">
    <source>
        <dbReference type="EMBL" id="HIV37840.1"/>
    </source>
</evidence>
<dbReference type="GO" id="GO:0005886">
    <property type="term" value="C:plasma membrane"/>
    <property type="evidence" value="ECO:0007669"/>
    <property type="project" value="UniProtKB-SubCell"/>
</dbReference>
<comment type="subcellular location">
    <subcellularLocation>
        <location evidence="1">Cell membrane</location>
        <topology evidence="1">Multi-pass membrane protein</topology>
    </subcellularLocation>
</comment>
<evidence type="ECO:0000259" key="10">
    <source>
        <dbReference type="PROSITE" id="PS50850"/>
    </source>
</evidence>
<dbReference type="PANTHER" id="PTHR23513">
    <property type="entry name" value="INTEGRAL MEMBRANE EFFLUX PROTEIN-RELATED"/>
    <property type="match status" value="1"/>
</dbReference>
<feature type="transmembrane region" description="Helical" evidence="9">
    <location>
        <begin position="142"/>
        <end position="163"/>
    </location>
</feature>
<organism evidence="11 12">
    <name type="scientific">Candidatus Blautia stercorigallinarum</name>
    <dbReference type="NCBI Taxonomy" id="2838501"/>
    <lineage>
        <taxon>Bacteria</taxon>
        <taxon>Bacillati</taxon>
        <taxon>Bacillota</taxon>
        <taxon>Clostridia</taxon>
        <taxon>Lachnospirales</taxon>
        <taxon>Lachnospiraceae</taxon>
        <taxon>Blautia</taxon>
    </lineage>
</organism>
<evidence type="ECO:0000256" key="5">
    <source>
        <dbReference type="ARBA" id="ARBA00022989"/>
    </source>
</evidence>
<feature type="transmembrane region" description="Helical" evidence="9">
    <location>
        <begin position="75"/>
        <end position="96"/>
    </location>
</feature>
<dbReference type="InterPro" id="IPR036259">
    <property type="entry name" value="MFS_trans_sf"/>
</dbReference>
<dbReference type="Gene3D" id="1.20.1250.20">
    <property type="entry name" value="MFS general substrate transporter like domains"/>
    <property type="match status" value="1"/>
</dbReference>
<dbReference type="EMBL" id="DXIQ01000012">
    <property type="protein sequence ID" value="HIV37840.1"/>
    <property type="molecule type" value="Genomic_DNA"/>
</dbReference>
<feature type="transmembrane region" description="Helical" evidence="9">
    <location>
        <begin position="221"/>
        <end position="240"/>
    </location>
</feature>
<dbReference type="PROSITE" id="PS50850">
    <property type="entry name" value="MFS"/>
    <property type="match status" value="1"/>
</dbReference>
<feature type="transmembrane region" description="Helical" evidence="9">
    <location>
        <begin position="356"/>
        <end position="374"/>
    </location>
</feature>
<feature type="transmembrane region" description="Helical" evidence="9">
    <location>
        <begin position="260"/>
        <end position="281"/>
    </location>
</feature>
<dbReference type="PANTHER" id="PTHR23513:SF9">
    <property type="entry name" value="ENTEROBACTIN EXPORTER ENTS"/>
    <property type="match status" value="1"/>
</dbReference>